<comment type="caution">
    <text evidence="9">The sequence shown here is derived from an EMBL/GenBank/DDBJ whole genome shotgun (WGS) entry which is preliminary data.</text>
</comment>
<accession>A0A7W6FWN8</accession>
<comment type="similarity">
    <text evidence="2">Belongs to the FliH family.</text>
</comment>
<dbReference type="Pfam" id="PF02108">
    <property type="entry name" value="FliH"/>
    <property type="match status" value="1"/>
</dbReference>
<dbReference type="AlphaFoldDB" id="A0A7W6FWN8"/>
<dbReference type="GO" id="GO:0044781">
    <property type="term" value="P:bacterial-type flagellum organization"/>
    <property type="evidence" value="ECO:0007669"/>
    <property type="project" value="UniProtKB-KW"/>
</dbReference>
<keyword evidence="10" id="KW-1185">Reference proteome</keyword>
<dbReference type="GO" id="GO:0015031">
    <property type="term" value="P:protein transport"/>
    <property type="evidence" value="ECO:0007669"/>
    <property type="project" value="UniProtKB-KW"/>
</dbReference>
<sequence length="202" mass="21945">MSEGFTRLSLSQLSGATGFRTDARYAEFPMASALEPDAAPVRLEPEPDPVGEAFAQGYTKGYEDARAEAEAMALADAVAGEGLALAFRRIDEALEEQLRERLRDTVAALCEAAIAPFALDEEALMHRVTRAAAMLARADDERVIRMHPQDLQLLAPRITAEWNVQADPTLERGAIRVEGTNGGVEDGPATWRRAIAEALHQC</sequence>
<proteinExistence type="inferred from homology"/>
<keyword evidence="4" id="KW-0813">Transport</keyword>
<evidence type="ECO:0000256" key="6">
    <source>
        <dbReference type="ARBA" id="ARBA00022927"/>
    </source>
</evidence>
<protein>
    <recommendedName>
        <fullName evidence="3">Flagellar assembly protein FliH</fullName>
    </recommendedName>
</protein>
<keyword evidence="5" id="KW-1005">Bacterial flagellum biogenesis</keyword>
<keyword evidence="7" id="KW-1006">Bacterial flagellum protein export</keyword>
<evidence type="ECO:0000259" key="8">
    <source>
        <dbReference type="Pfam" id="PF02108"/>
    </source>
</evidence>
<organism evidence="9 10">
    <name type="scientific">Novosphingobium fluoreni</name>
    <dbReference type="NCBI Taxonomy" id="1391222"/>
    <lineage>
        <taxon>Bacteria</taxon>
        <taxon>Pseudomonadati</taxon>
        <taxon>Pseudomonadota</taxon>
        <taxon>Alphaproteobacteria</taxon>
        <taxon>Sphingomonadales</taxon>
        <taxon>Sphingomonadaceae</taxon>
        <taxon>Novosphingobium</taxon>
    </lineage>
</organism>
<evidence type="ECO:0000256" key="4">
    <source>
        <dbReference type="ARBA" id="ARBA00022448"/>
    </source>
</evidence>
<evidence type="ECO:0000313" key="9">
    <source>
        <dbReference type="EMBL" id="MBB3938549.1"/>
    </source>
</evidence>
<comment type="function">
    <text evidence="1">Needed for flagellar regrowth and assembly.</text>
</comment>
<dbReference type="InterPro" id="IPR051472">
    <property type="entry name" value="T3SS_Stator/FliH"/>
</dbReference>
<dbReference type="InterPro" id="IPR018035">
    <property type="entry name" value="Flagellar_FliH/T3SS_HrpE"/>
</dbReference>
<keyword evidence="6" id="KW-0653">Protein transport</keyword>
<evidence type="ECO:0000256" key="7">
    <source>
        <dbReference type="ARBA" id="ARBA00023225"/>
    </source>
</evidence>
<evidence type="ECO:0000256" key="3">
    <source>
        <dbReference type="ARBA" id="ARBA00016507"/>
    </source>
</evidence>
<evidence type="ECO:0000256" key="2">
    <source>
        <dbReference type="ARBA" id="ARBA00006602"/>
    </source>
</evidence>
<dbReference type="EMBL" id="JACIDY010000001">
    <property type="protein sequence ID" value="MBB3938549.1"/>
    <property type="molecule type" value="Genomic_DNA"/>
</dbReference>
<dbReference type="Proteomes" id="UP000561459">
    <property type="component" value="Unassembled WGS sequence"/>
</dbReference>
<evidence type="ECO:0000313" key="10">
    <source>
        <dbReference type="Proteomes" id="UP000561459"/>
    </source>
</evidence>
<gene>
    <name evidence="9" type="ORF">GGR39_000178</name>
</gene>
<keyword evidence="9" id="KW-0969">Cilium</keyword>
<evidence type="ECO:0000256" key="5">
    <source>
        <dbReference type="ARBA" id="ARBA00022795"/>
    </source>
</evidence>
<keyword evidence="9" id="KW-0282">Flagellum</keyword>
<name>A0A7W6FWN8_9SPHN</name>
<feature type="domain" description="Flagellar assembly protein FliH/Type III secretion system HrpE" evidence="8">
    <location>
        <begin position="87"/>
        <end position="184"/>
    </location>
</feature>
<reference evidence="9 10" key="1">
    <citation type="submission" date="2020-08" db="EMBL/GenBank/DDBJ databases">
        <title>Genomic Encyclopedia of Type Strains, Phase IV (KMG-IV): sequencing the most valuable type-strain genomes for metagenomic binning, comparative biology and taxonomic classification.</title>
        <authorList>
            <person name="Goeker M."/>
        </authorList>
    </citation>
    <scope>NUCLEOTIDE SEQUENCE [LARGE SCALE GENOMIC DNA]</scope>
    <source>
        <strain evidence="9 10">DSM 27568</strain>
    </source>
</reference>
<evidence type="ECO:0000256" key="1">
    <source>
        <dbReference type="ARBA" id="ARBA00003041"/>
    </source>
</evidence>
<dbReference type="RefSeq" id="WP_058736222.1">
    <property type="nucleotide sequence ID" value="NZ_JACIDY010000001.1"/>
</dbReference>
<dbReference type="GO" id="GO:0005829">
    <property type="term" value="C:cytosol"/>
    <property type="evidence" value="ECO:0007669"/>
    <property type="project" value="TreeGrafter"/>
</dbReference>
<dbReference type="PANTHER" id="PTHR34982">
    <property type="entry name" value="YOP PROTEINS TRANSLOCATION PROTEIN L"/>
    <property type="match status" value="1"/>
</dbReference>
<dbReference type="PANTHER" id="PTHR34982:SF1">
    <property type="entry name" value="FLAGELLAR ASSEMBLY PROTEIN FLIH"/>
    <property type="match status" value="1"/>
</dbReference>
<keyword evidence="9" id="KW-0966">Cell projection</keyword>